<dbReference type="GO" id="GO:0033712">
    <property type="term" value="F:1,5-anhydro-D-fructose reductase (1,5-anhydro-D-mannitol-forming) activity"/>
    <property type="evidence" value="ECO:0007669"/>
    <property type="project" value="UniProtKB-EC"/>
</dbReference>
<dbReference type="SUPFAM" id="SSF51735">
    <property type="entry name" value="NAD(P)-binding Rossmann-fold domains"/>
    <property type="match status" value="1"/>
</dbReference>
<proteinExistence type="predicted"/>
<evidence type="ECO:0000313" key="4">
    <source>
        <dbReference type="Proteomes" id="UP000315003"/>
    </source>
</evidence>
<dbReference type="AlphaFoldDB" id="A0A517SSM6"/>
<protein>
    <submittedName>
        <fullName evidence="3">1,5-anhydro-D-fructose reductase</fullName>
        <ecNumber evidence="3">1.1.1.292</ecNumber>
    </submittedName>
</protein>
<dbReference type="Pfam" id="PF22725">
    <property type="entry name" value="GFO_IDH_MocA_C3"/>
    <property type="match status" value="1"/>
</dbReference>
<dbReference type="Pfam" id="PF01408">
    <property type="entry name" value="GFO_IDH_MocA"/>
    <property type="match status" value="1"/>
</dbReference>
<keyword evidence="4" id="KW-1185">Reference proteome</keyword>
<dbReference type="Proteomes" id="UP000315003">
    <property type="component" value="Chromosome"/>
</dbReference>
<dbReference type="EC" id="1.1.1.292" evidence="3"/>
<dbReference type="PANTHER" id="PTHR46368:SF4">
    <property type="entry name" value="OS10G0403700 PROTEIN"/>
    <property type="match status" value="1"/>
</dbReference>
<evidence type="ECO:0000313" key="3">
    <source>
        <dbReference type="EMBL" id="QDT59128.1"/>
    </source>
</evidence>
<feature type="domain" description="Gfo/Idh/MocA-like oxidoreductase N-terminal" evidence="1">
    <location>
        <begin position="1"/>
        <end position="115"/>
    </location>
</feature>
<dbReference type="PANTHER" id="PTHR46368">
    <property type="match status" value="1"/>
</dbReference>
<dbReference type="InterPro" id="IPR055170">
    <property type="entry name" value="GFO_IDH_MocA-like_dom"/>
</dbReference>
<evidence type="ECO:0000259" key="2">
    <source>
        <dbReference type="Pfam" id="PF22725"/>
    </source>
</evidence>
<dbReference type="InterPro" id="IPR000683">
    <property type="entry name" value="Gfo/Idh/MocA-like_OxRdtase_N"/>
</dbReference>
<organism evidence="3 4">
    <name type="scientific">Stieleria bergensis</name>
    <dbReference type="NCBI Taxonomy" id="2528025"/>
    <lineage>
        <taxon>Bacteria</taxon>
        <taxon>Pseudomonadati</taxon>
        <taxon>Planctomycetota</taxon>
        <taxon>Planctomycetia</taxon>
        <taxon>Pirellulales</taxon>
        <taxon>Pirellulaceae</taxon>
        <taxon>Stieleria</taxon>
    </lineage>
</organism>
<gene>
    <name evidence="3" type="primary">afr_3</name>
    <name evidence="3" type="ORF">SV7mr_16350</name>
</gene>
<sequence>MRFGIMGTGRITRRLVADLQSTDGVAVTAIASRSAERANWFASQYGIENAVEGYQALLDCDEVDAVYLALPPALHRQWAVAAAEAGKHVLCEKPLAVDAQQAIAIHAACQKAQVRWLDATAWLHHARSKQMLDFVHGGGIGKLGHVSAAVSFYRPFQSGEHRLRADLGGGALLDLGWYAVGIACRMAGVMPQRVFADCVMEQQVPLRANAMLWFDQDVTASLSVGYDTATRKWFEAAGSEASVICDDFTRPWADRTTRYWVHNSAGEVQAHECADRQEQRMIETLIGDQSLAEFNQFAIQTQAVLDALIQSARERQAIDVVVPSLTASP</sequence>
<feature type="domain" description="GFO/IDH/MocA-like oxidoreductase" evidence="2">
    <location>
        <begin position="131"/>
        <end position="243"/>
    </location>
</feature>
<dbReference type="SUPFAM" id="SSF55347">
    <property type="entry name" value="Glyceraldehyde-3-phosphate dehydrogenase-like, C-terminal domain"/>
    <property type="match status" value="1"/>
</dbReference>
<accession>A0A517SSM6</accession>
<dbReference type="OrthoDB" id="9783105at2"/>
<dbReference type="Gene3D" id="3.40.50.720">
    <property type="entry name" value="NAD(P)-binding Rossmann-like Domain"/>
    <property type="match status" value="1"/>
</dbReference>
<dbReference type="RefSeq" id="WP_145270791.1">
    <property type="nucleotide sequence ID" value="NZ_CP036272.1"/>
</dbReference>
<reference evidence="3 4" key="1">
    <citation type="submission" date="2019-02" db="EMBL/GenBank/DDBJ databases">
        <title>Deep-cultivation of Planctomycetes and their phenomic and genomic characterization uncovers novel biology.</title>
        <authorList>
            <person name="Wiegand S."/>
            <person name="Jogler M."/>
            <person name="Boedeker C."/>
            <person name="Pinto D."/>
            <person name="Vollmers J."/>
            <person name="Rivas-Marin E."/>
            <person name="Kohn T."/>
            <person name="Peeters S.H."/>
            <person name="Heuer A."/>
            <person name="Rast P."/>
            <person name="Oberbeckmann S."/>
            <person name="Bunk B."/>
            <person name="Jeske O."/>
            <person name="Meyerdierks A."/>
            <person name="Storesund J.E."/>
            <person name="Kallscheuer N."/>
            <person name="Luecker S."/>
            <person name="Lage O.M."/>
            <person name="Pohl T."/>
            <person name="Merkel B.J."/>
            <person name="Hornburger P."/>
            <person name="Mueller R.-W."/>
            <person name="Bruemmer F."/>
            <person name="Labrenz M."/>
            <person name="Spormann A.M."/>
            <person name="Op den Camp H."/>
            <person name="Overmann J."/>
            <person name="Amann R."/>
            <person name="Jetten M.S.M."/>
            <person name="Mascher T."/>
            <person name="Medema M.H."/>
            <person name="Devos D.P."/>
            <person name="Kaster A.-K."/>
            <person name="Ovreas L."/>
            <person name="Rohde M."/>
            <person name="Galperin M.Y."/>
            <person name="Jogler C."/>
        </authorList>
    </citation>
    <scope>NUCLEOTIDE SEQUENCE [LARGE SCALE GENOMIC DNA]</scope>
    <source>
        <strain evidence="3 4">SV_7m_r</strain>
    </source>
</reference>
<dbReference type="InterPro" id="IPR036291">
    <property type="entry name" value="NAD(P)-bd_dom_sf"/>
</dbReference>
<dbReference type="GO" id="GO:0000166">
    <property type="term" value="F:nucleotide binding"/>
    <property type="evidence" value="ECO:0007669"/>
    <property type="project" value="InterPro"/>
</dbReference>
<dbReference type="Gene3D" id="3.30.360.10">
    <property type="entry name" value="Dihydrodipicolinate Reductase, domain 2"/>
    <property type="match status" value="1"/>
</dbReference>
<dbReference type="EMBL" id="CP036272">
    <property type="protein sequence ID" value="QDT59128.1"/>
    <property type="molecule type" value="Genomic_DNA"/>
</dbReference>
<evidence type="ECO:0000259" key="1">
    <source>
        <dbReference type="Pfam" id="PF01408"/>
    </source>
</evidence>
<keyword evidence="3" id="KW-0560">Oxidoreductase</keyword>
<name>A0A517SSM6_9BACT</name>